<comment type="caution">
    <text evidence="2">The sequence shown here is derived from an EMBL/GenBank/DDBJ whole genome shotgun (WGS) entry which is preliminary data.</text>
</comment>
<sequence>MKPSVIDFFCHAGTDPQGRSLADMIAMTDHELESHHDIIQWMFPLHEASQFNARAPLIDEASVRSFQQSSIAKKRMREVLIRFAHFLGFERLHNGEFVANPKLEANRANWQTPLNHNHLRITRVIRSLRLFGLEIESRAFYDAVYQAAEQSGCVNERTLAYWQRALKRPPLESLR</sequence>
<dbReference type="PANTHER" id="PTHR14015">
    <property type="entry name" value="OPIOID GROWTH FACTOR RECEPTOR OGFR ZETA-TYPE OPIOID RECEPTOR"/>
    <property type="match status" value="1"/>
</dbReference>
<evidence type="ECO:0000259" key="1">
    <source>
        <dbReference type="Pfam" id="PF04664"/>
    </source>
</evidence>
<dbReference type="GO" id="GO:0140625">
    <property type="term" value="F:opioid growth factor receptor activity"/>
    <property type="evidence" value="ECO:0007669"/>
    <property type="project" value="InterPro"/>
</dbReference>
<gene>
    <name evidence="2" type="ORF">C5Y83_22925</name>
</gene>
<feature type="domain" description="Opioid growth factor receptor (OGFr) conserved" evidence="1">
    <location>
        <begin position="30"/>
        <end position="135"/>
    </location>
</feature>
<accession>A0A2S8FDM1</accession>
<dbReference type="GO" id="GO:0016020">
    <property type="term" value="C:membrane"/>
    <property type="evidence" value="ECO:0007669"/>
    <property type="project" value="InterPro"/>
</dbReference>
<dbReference type="Proteomes" id="UP000238322">
    <property type="component" value="Unassembled WGS sequence"/>
</dbReference>
<evidence type="ECO:0000313" key="3">
    <source>
        <dbReference type="Proteomes" id="UP000238322"/>
    </source>
</evidence>
<dbReference type="RefSeq" id="WP_105332137.1">
    <property type="nucleotide sequence ID" value="NZ_PUHY01000014.1"/>
</dbReference>
<organism evidence="2 3">
    <name type="scientific">Blastopirellula marina</name>
    <dbReference type="NCBI Taxonomy" id="124"/>
    <lineage>
        <taxon>Bacteria</taxon>
        <taxon>Pseudomonadati</taxon>
        <taxon>Planctomycetota</taxon>
        <taxon>Planctomycetia</taxon>
        <taxon>Pirellulales</taxon>
        <taxon>Pirellulaceae</taxon>
        <taxon>Blastopirellula</taxon>
    </lineage>
</organism>
<dbReference type="AlphaFoldDB" id="A0A2S8FDM1"/>
<dbReference type="PANTHER" id="PTHR14015:SF2">
    <property type="entry name" value="OPIOID GROWTH FACTOR RECEPTOR (OGFR) CONSERVED DOMAIN-CONTAINING PROTEIN"/>
    <property type="match status" value="1"/>
</dbReference>
<name>A0A2S8FDM1_9BACT</name>
<dbReference type="OrthoDB" id="273514at2"/>
<evidence type="ECO:0000313" key="2">
    <source>
        <dbReference type="EMBL" id="PQO30232.1"/>
    </source>
</evidence>
<dbReference type="EMBL" id="PUHY01000014">
    <property type="protein sequence ID" value="PQO30232.1"/>
    <property type="molecule type" value="Genomic_DNA"/>
</dbReference>
<reference evidence="2 3" key="1">
    <citation type="submission" date="2018-02" db="EMBL/GenBank/DDBJ databases">
        <title>Comparative genomes isolates from brazilian mangrove.</title>
        <authorList>
            <person name="Araujo J.E."/>
            <person name="Taketani R.G."/>
            <person name="Silva M.C.P."/>
            <person name="Loureco M.V."/>
            <person name="Andreote F.D."/>
        </authorList>
    </citation>
    <scope>NUCLEOTIDE SEQUENCE [LARGE SCALE GENOMIC DNA]</scope>
    <source>
        <strain evidence="2 3">Hex-1 MGV</strain>
    </source>
</reference>
<proteinExistence type="predicted"/>
<protein>
    <recommendedName>
        <fullName evidence="1">Opioid growth factor receptor (OGFr) conserved domain-containing protein</fullName>
    </recommendedName>
</protein>
<dbReference type="Pfam" id="PF04664">
    <property type="entry name" value="OGFr_N"/>
    <property type="match status" value="1"/>
</dbReference>
<dbReference type="InterPro" id="IPR006757">
    <property type="entry name" value="OGF_rcpt"/>
</dbReference>
<dbReference type="InterPro" id="IPR039574">
    <property type="entry name" value="OGFr"/>
</dbReference>